<dbReference type="InterPro" id="IPR013785">
    <property type="entry name" value="Aldolase_TIM"/>
</dbReference>
<evidence type="ECO:0000256" key="1">
    <source>
        <dbReference type="ARBA" id="ARBA00001966"/>
    </source>
</evidence>
<sequence length="110" mass="12730">MFEENLSYVTQKVLEGGKCKTLQDCEKFPRFINLETINNCTARCVMCGIDEWRKNITQPYMKDELFFKIADEIIENKNSVQKVALFVGNEPFLDQNLPQRVKYLTGGGLK</sequence>
<name>A0ABX6TWN1_9BACT</name>
<protein>
    <recommendedName>
        <fullName evidence="8">Radical SAM protein</fullName>
    </recommendedName>
</protein>
<evidence type="ECO:0000313" key="7">
    <source>
        <dbReference type="Proteomes" id="UP000594874"/>
    </source>
</evidence>
<dbReference type="Proteomes" id="UP000594874">
    <property type="component" value="Chromosome"/>
</dbReference>
<keyword evidence="2" id="KW-0949">S-adenosyl-L-methionine</keyword>
<keyword evidence="7" id="KW-1185">Reference proteome</keyword>
<dbReference type="InterPro" id="IPR058240">
    <property type="entry name" value="rSAM_sf"/>
</dbReference>
<organism evidence="6 7">
    <name type="scientific">Campylobacter cuniculorum</name>
    <dbReference type="NCBI Taxonomy" id="374106"/>
    <lineage>
        <taxon>Bacteria</taxon>
        <taxon>Pseudomonadati</taxon>
        <taxon>Campylobacterota</taxon>
        <taxon>Epsilonproteobacteria</taxon>
        <taxon>Campylobacterales</taxon>
        <taxon>Campylobacteraceae</taxon>
        <taxon>Campylobacter</taxon>
    </lineage>
</organism>
<dbReference type="SUPFAM" id="SSF102114">
    <property type="entry name" value="Radical SAM enzymes"/>
    <property type="match status" value="1"/>
</dbReference>
<dbReference type="EMBL" id="CP063091">
    <property type="protein sequence ID" value="QOR04224.1"/>
    <property type="molecule type" value="Genomic_DNA"/>
</dbReference>
<dbReference type="RefSeq" id="WP_197548215.1">
    <property type="nucleotide sequence ID" value="NZ_CP063091.1"/>
</dbReference>
<dbReference type="InterPro" id="IPR007197">
    <property type="entry name" value="rSAM"/>
</dbReference>
<keyword evidence="4" id="KW-0408">Iron</keyword>
<comment type="cofactor">
    <cofactor evidence="1">
        <name>[4Fe-4S] cluster</name>
        <dbReference type="ChEBI" id="CHEBI:49883"/>
    </cofactor>
</comment>
<gene>
    <name evidence="6" type="ORF">A0071_08700</name>
</gene>
<keyword evidence="5" id="KW-0411">Iron-sulfur</keyword>
<evidence type="ECO:0000256" key="4">
    <source>
        <dbReference type="ARBA" id="ARBA00023004"/>
    </source>
</evidence>
<evidence type="ECO:0000313" key="6">
    <source>
        <dbReference type="EMBL" id="QOR04224.1"/>
    </source>
</evidence>
<proteinExistence type="predicted"/>
<accession>A0ABX6TWN1</accession>
<evidence type="ECO:0000256" key="2">
    <source>
        <dbReference type="ARBA" id="ARBA00022691"/>
    </source>
</evidence>
<keyword evidence="3" id="KW-0479">Metal-binding</keyword>
<evidence type="ECO:0000256" key="5">
    <source>
        <dbReference type="ARBA" id="ARBA00023014"/>
    </source>
</evidence>
<evidence type="ECO:0000256" key="3">
    <source>
        <dbReference type="ARBA" id="ARBA00022723"/>
    </source>
</evidence>
<dbReference type="SFLD" id="SFLDS00029">
    <property type="entry name" value="Radical_SAM"/>
    <property type="match status" value="1"/>
</dbReference>
<reference evidence="6 7" key="1">
    <citation type="submission" date="2020-10" db="EMBL/GenBank/DDBJ databases">
        <title>Campylobacter and Helicobacter PacBio genomes.</title>
        <authorList>
            <person name="Lane C."/>
        </authorList>
    </citation>
    <scope>NUCLEOTIDE SEQUENCE [LARGE SCALE GENOMIC DNA]</scope>
    <source>
        <strain evidence="6 7">2010D-8469</strain>
    </source>
</reference>
<evidence type="ECO:0008006" key="8">
    <source>
        <dbReference type="Google" id="ProtNLM"/>
    </source>
</evidence>
<dbReference type="Gene3D" id="3.20.20.70">
    <property type="entry name" value="Aldolase class I"/>
    <property type="match status" value="1"/>
</dbReference>